<dbReference type="Proteomes" id="UP000076023">
    <property type="component" value="Unassembled WGS sequence"/>
</dbReference>
<accession>A0A146G9D8</accession>
<dbReference type="OrthoDB" id="291936at2"/>
<comment type="caution">
    <text evidence="2">The sequence shown here is derived from an EMBL/GenBank/DDBJ whole genome shotgun (WGS) entry which is preliminary data.</text>
</comment>
<gene>
    <name evidence="2" type="ORF">TSACC_21691</name>
</gene>
<feature type="region of interest" description="Disordered" evidence="1">
    <location>
        <begin position="101"/>
        <end position="151"/>
    </location>
</feature>
<keyword evidence="3" id="KW-1185">Reference proteome</keyword>
<reference evidence="3" key="1">
    <citation type="journal article" date="2017" name="Genome Announc.">
        <title>Draft Genome Sequence of Terrimicrobium sacchariphilum NM-5T, a Facultative Anaerobic Soil Bacterium of the Class Spartobacteria.</title>
        <authorList>
            <person name="Qiu Y.L."/>
            <person name="Tourlousse D.M."/>
            <person name="Matsuura N."/>
            <person name="Ohashi A."/>
            <person name="Sekiguchi Y."/>
        </authorList>
    </citation>
    <scope>NUCLEOTIDE SEQUENCE [LARGE SCALE GENOMIC DNA]</scope>
    <source>
        <strain evidence="3">NM-5</strain>
    </source>
</reference>
<organism evidence="2 3">
    <name type="scientific">Terrimicrobium sacchariphilum</name>
    <dbReference type="NCBI Taxonomy" id="690879"/>
    <lineage>
        <taxon>Bacteria</taxon>
        <taxon>Pseudomonadati</taxon>
        <taxon>Verrucomicrobiota</taxon>
        <taxon>Terrimicrobiia</taxon>
        <taxon>Terrimicrobiales</taxon>
        <taxon>Terrimicrobiaceae</taxon>
        <taxon>Terrimicrobium</taxon>
    </lineage>
</organism>
<name>A0A146G9D8_TERSA</name>
<evidence type="ECO:0000256" key="1">
    <source>
        <dbReference type="SAM" id="MobiDB-lite"/>
    </source>
</evidence>
<sequence>MAWIESHQQLARHPKTVRLAAKLRINKAQAIGHLHLLWWWTLDYAPGGDLSVFTSHEISAAAEWQRDPNGFLVALKEAGWIDDDMQIHDWHDYAGKLVDERERDKARKRASRKRECPADVLRTSGGHPSDVQPPSGRTQPNPTQPNNTVAISDDENSVDEIWRSHDWGGMTQEQAFGQLEHLFPGIDVIGEYHAFKARLAKEGRKPSWKPFIGWLRKATPVVKLSKPKRGAAIMDEAEPVSEEEQLRLAEELRRAREAANL</sequence>
<evidence type="ECO:0000313" key="3">
    <source>
        <dbReference type="Proteomes" id="UP000076023"/>
    </source>
</evidence>
<protein>
    <submittedName>
        <fullName evidence="2">Uncharacterized protein</fullName>
    </submittedName>
</protein>
<feature type="compositionally biased region" description="Polar residues" evidence="1">
    <location>
        <begin position="135"/>
        <end position="150"/>
    </location>
</feature>
<dbReference type="STRING" id="690879.TSACC_21691"/>
<dbReference type="InParanoid" id="A0A146G9D8"/>
<dbReference type="RefSeq" id="WP_075079031.1">
    <property type="nucleotide sequence ID" value="NZ_BDCO01000002.1"/>
</dbReference>
<proteinExistence type="predicted"/>
<dbReference type="EMBL" id="BDCO01000002">
    <property type="protein sequence ID" value="GAT33278.1"/>
    <property type="molecule type" value="Genomic_DNA"/>
</dbReference>
<evidence type="ECO:0000313" key="2">
    <source>
        <dbReference type="EMBL" id="GAT33278.1"/>
    </source>
</evidence>
<dbReference type="AlphaFoldDB" id="A0A146G9D8"/>